<dbReference type="AlphaFoldDB" id="A0A5B7SJK9"/>
<keyword evidence="3" id="KW-1185">Reference proteome</keyword>
<accession>A0A5B7SJK9</accession>
<sequence>MAIPKRNRLLYFFLILLTIASGLFSRTDYIPDVVYPYLGDALYAVLIYFLIGFLFPSLRPLKTLLIGIGCCFFIEIFQLYEAEWIVRIRQTRIGGLILGHGFLWSDLLAYLIGAFVAFLLEQKLLKRFFYK</sequence>
<dbReference type="RefSeq" id="WP_138850971.1">
    <property type="nucleotide sequence ID" value="NZ_CP040710.1"/>
</dbReference>
<evidence type="ECO:0000313" key="2">
    <source>
        <dbReference type="EMBL" id="QCW98616.1"/>
    </source>
</evidence>
<evidence type="ECO:0000256" key="1">
    <source>
        <dbReference type="SAM" id="Phobius"/>
    </source>
</evidence>
<organism evidence="2 3">
    <name type="scientific">Aggregatimonas sangjinii</name>
    <dbReference type="NCBI Taxonomy" id="2583587"/>
    <lineage>
        <taxon>Bacteria</taxon>
        <taxon>Pseudomonadati</taxon>
        <taxon>Bacteroidota</taxon>
        <taxon>Flavobacteriia</taxon>
        <taxon>Flavobacteriales</taxon>
        <taxon>Flavobacteriaceae</taxon>
        <taxon>Aggregatimonas</taxon>
    </lineage>
</organism>
<dbReference type="KEGG" id="asag:FGM00_00205"/>
<dbReference type="OrthoDB" id="5360192at2"/>
<gene>
    <name evidence="2" type="ORF">FGM00_00205</name>
</gene>
<keyword evidence="1" id="KW-0472">Membrane</keyword>
<feature type="transmembrane region" description="Helical" evidence="1">
    <location>
        <begin position="100"/>
        <end position="120"/>
    </location>
</feature>
<proteinExistence type="predicted"/>
<dbReference type="InterPro" id="IPR021257">
    <property type="entry name" value="DUF2809"/>
</dbReference>
<dbReference type="Proteomes" id="UP000310017">
    <property type="component" value="Chromosome"/>
</dbReference>
<feature type="transmembrane region" description="Helical" evidence="1">
    <location>
        <begin position="63"/>
        <end position="80"/>
    </location>
</feature>
<reference evidence="2 3" key="1">
    <citation type="submission" date="2019-05" db="EMBL/GenBank/DDBJ databases">
        <title>Genome sequencing of F202Z8.</title>
        <authorList>
            <person name="Kwon Y.M."/>
        </authorList>
    </citation>
    <scope>NUCLEOTIDE SEQUENCE [LARGE SCALE GENOMIC DNA]</scope>
    <source>
        <strain evidence="2 3">F202Z8</strain>
    </source>
</reference>
<feature type="transmembrane region" description="Helical" evidence="1">
    <location>
        <begin position="35"/>
        <end position="56"/>
    </location>
</feature>
<name>A0A5B7SJK9_9FLAO</name>
<dbReference type="EMBL" id="CP040710">
    <property type="protein sequence ID" value="QCW98616.1"/>
    <property type="molecule type" value="Genomic_DNA"/>
</dbReference>
<keyword evidence="1" id="KW-0812">Transmembrane</keyword>
<evidence type="ECO:0000313" key="3">
    <source>
        <dbReference type="Proteomes" id="UP000310017"/>
    </source>
</evidence>
<dbReference type="Pfam" id="PF10990">
    <property type="entry name" value="DUF2809"/>
    <property type="match status" value="1"/>
</dbReference>
<keyword evidence="1" id="KW-1133">Transmembrane helix</keyword>
<protein>
    <submittedName>
        <fullName evidence="2">DUF2809 domain-containing protein</fullName>
    </submittedName>
</protein>